<protein>
    <submittedName>
        <fullName evidence="2">Uncharacterized protein</fullName>
    </submittedName>
</protein>
<evidence type="ECO:0000313" key="3">
    <source>
        <dbReference type="Proteomes" id="UP000216001"/>
    </source>
</evidence>
<evidence type="ECO:0000313" key="2">
    <source>
        <dbReference type="EMBL" id="OZS72907.1"/>
    </source>
</evidence>
<dbReference type="AlphaFoldDB" id="A0A264VPZ5"/>
<dbReference type="Proteomes" id="UP000216001">
    <property type="component" value="Unassembled WGS sequence"/>
</dbReference>
<comment type="caution">
    <text evidence="2">The sequence shown here is derived from an EMBL/GenBank/DDBJ whole genome shotgun (WGS) entry which is preliminary data.</text>
</comment>
<gene>
    <name evidence="2" type="ORF">CHI95_19705</name>
</gene>
<proteinExistence type="predicted"/>
<keyword evidence="1" id="KW-0812">Transmembrane</keyword>
<organism evidence="2 3">
    <name type="scientific">Providencia rettgeri</name>
    <dbReference type="NCBI Taxonomy" id="587"/>
    <lineage>
        <taxon>Bacteria</taxon>
        <taxon>Pseudomonadati</taxon>
        <taxon>Pseudomonadota</taxon>
        <taxon>Gammaproteobacteria</taxon>
        <taxon>Enterobacterales</taxon>
        <taxon>Morganellaceae</taxon>
        <taxon>Providencia</taxon>
    </lineage>
</organism>
<keyword evidence="1" id="KW-0472">Membrane</keyword>
<feature type="transmembrane region" description="Helical" evidence="1">
    <location>
        <begin position="12"/>
        <end position="34"/>
    </location>
</feature>
<accession>A0A264VPZ5</accession>
<feature type="transmembrane region" description="Helical" evidence="1">
    <location>
        <begin position="40"/>
        <end position="59"/>
    </location>
</feature>
<feature type="transmembrane region" description="Helical" evidence="1">
    <location>
        <begin position="71"/>
        <end position="90"/>
    </location>
</feature>
<reference evidence="2 3" key="1">
    <citation type="submission" date="2017-07" db="EMBL/GenBank/DDBJ databases">
        <title>blaIMP-27 on transferable plasmids in Proteus mirabilis and Providencia rettgeri.</title>
        <authorList>
            <person name="Potter R."/>
        </authorList>
    </citation>
    <scope>NUCLEOTIDE SEQUENCE [LARGE SCALE GENOMIC DNA]</scope>
    <source>
        <strain evidence="2 3">PR1</strain>
    </source>
</reference>
<keyword evidence="1" id="KW-1133">Transmembrane helix</keyword>
<name>A0A264VPZ5_PRORE</name>
<feature type="transmembrane region" description="Helical" evidence="1">
    <location>
        <begin position="102"/>
        <end position="123"/>
    </location>
</feature>
<dbReference type="EMBL" id="NOWC01000029">
    <property type="protein sequence ID" value="OZS72907.1"/>
    <property type="molecule type" value="Genomic_DNA"/>
</dbReference>
<evidence type="ECO:0000256" key="1">
    <source>
        <dbReference type="SAM" id="Phobius"/>
    </source>
</evidence>
<sequence length="133" mass="14676">MSSNDLKKEKRIWFGVMVICAVFTVLETVSAVLHDRSVQDYILCGVPAGVLCFSTYKGLMKFAVVRQYQGIVLLTAVLASLPIVFIYSYLGEPVSYANRSYYPLIIFIAGFVMCGISALYVSIGKSILNPESN</sequence>